<evidence type="ECO:0000313" key="2">
    <source>
        <dbReference type="EMBL" id="KAK7957007.1"/>
    </source>
</evidence>
<dbReference type="EMBL" id="JAQQWE010000004">
    <property type="protein sequence ID" value="KAK7957007.1"/>
    <property type="molecule type" value="Genomic_DNA"/>
</dbReference>
<evidence type="ECO:0000313" key="3">
    <source>
        <dbReference type="Proteomes" id="UP001391051"/>
    </source>
</evidence>
<reference evidence="2 3" key="1">
    <citation type="submission" date="2023-01" db="EMBL/GenBank/DDBJ databases">
        <title>Analysis of 21 Apiospora genomes using comparative genomics revels a genus with tremendous synthesis potential of carbohydrate active enzymes and secondary metabolites.</title>
        <authorList>
            <person name="Sorensen T."/>
        </authorList>
    </citation>
    <scope>NUCLEOTIDE SEQUENCE [LARGE SCALE GENOMIC DNA]</scope>
    <source>
        <strain evidence="2 3">CBS 24483</strain>
    </source>
</reference>
<feature type="region of interest" description="Disordered" evidence="1">
    <location>
        <begin position="1"/>
        <end position="21"/>
    </location>
</feature>
<comment type="caution">
    <text evidence="2">The sequence shown here is derived from an EMBL/GenBank/DDBJ whole genome shotgun (WGS) entry which is preliminary data.</text>
</comment>
<dbReference type="Proteomes" id="UP001391051">
    <property type="component" value="Unassembled WGS sequence"/>
</dbReference>
<protein>
    <submittedName>
        <fullName evidence="2">Uncharacterized protein</fullName>
    </submittedName>
</protein>
<proteinExistence type="predicted"/>
<dbReference type="RefSeq" id="XP_066702313.1">
    <property type="nucleotide sequence ID" value="XM_066842451.1"/>
</dbReference>
<gene>
    <name evidence="2" type="ORF">PG986_006229</name>
</gene>
<organism evidence="2 3">
    <name type="scientific">Apiospora aurea</name>
    <dbReference type="NCBI Taxonomy" id="335848"/>
    <lineage>
        <taxon>Eukaryota</taxon>
        <taxon>Fungi</taxon>
        <taxon>Dikarya</taxon>
        <taxon>Ascomycota</taxon>
        <taxon>Pezizomycotina</taxon>
        <taxon>Sordariomycetes</taxon>
        <taxon>Xylariomycetidae</taxon>
        <taxon>Amphisphaeriales</taxon>
        <taxon>Apiosporaceae</taxon>
        <taxon>Apiospora</taxon>
    </lineage>
</organism>
<accession>A0ABR1QJT5</accession>
<evidence type="ECO:0000256" key="1">
    <source>
        <dbReference type="SAM" id="MobiDB-lite"/>
    </source>
</evidence>
<feature type="compositionally biased region" description="Polar residues" evidence="1">
    <location>
        <begin position="1"/>
        <end position="17"/>
    </location>
</feature>
<name>A0ABR1QJT5_9PEZI</name>
<dbReference type="GeneID" id="92075513"/>
<sequence length="321" mass="35918">MAGSTPDTTASDQNDSQKYVHEPYLLKPLGITRTDWTRGKEGPWFSEPGEEIGWSGRCDHRRRGRLPGRHILCVRCGDTNQPDDEADSPWPPTILVLEGQSIYAESSDTAPLFQLNRGVVNPGRATTEVELERVKYGVRRSKPETPTMKKPRLRHVYNLKYMSRAPGGLDSLPSSSPHYHIQSTSQQTLGHIGLKRSHIRSRYSALPLDMSGRGDYGIPQFVKHATPCFQTQRKGDHWEWVDSEGKATAIQEERDDQHKLLVTAELSSDSMTTLVALWCCRVWEDSVANVDKVGGGLDGVRRKFKLATDAPRTATTRSLIG</sequence>
<keyword evidence="3" id="KW-1185">Reference proteome</keyword>